<dbReference type="Proteomes" id="UP000024816">
    <property type="component" value="Unassembled WGS sequence"/>
</dbReference>
<comment type="catalytic activity">
    <reaction evidence="1">
        <text>L-aspartyl-tRNA(Asn) + L-glutamine + ATP + H2O = L-asparaginyl-tRNA(Asn) + L-glutamate + ADP + phosphate + 2 H(+)</text>
        <dbReference type="Rhea" id="RHEA:14513"/>
        <dbReference type="Rhea" id="RHEA-COMP:9674"/>
        <dbReference type="Rhea" id="RHEA-COMP:9677"/>
        <dbReference type="ChEBI" id="CHEBI:15377"/>
        <dbReference type="ChEBI" id="CHEBI:15378"/>
        <dbReference type="ChEBI" id="CHEBI:29985"/>
        <dbReference type="ChEBI" id="CHEBI:30616"/>
        <dbReference type="ChEBI" id="CHEBI:43474"/>
        <dbReference type="ChEBI" id="CHEBI:58359"/>
        <dbReference type="ChEBI" id="CHEBI:78515"/>
        <dbReference type="ChEBI" id="CHEBI:78516"/>
        <dbReference type="ChEBI" id="CHEBI:456216"/>
    </reaction>
</comment>
<dbReference type="PATRIC" id="fig|1280952.3.peg.2349"/>
<organism evidence="2 3">
    <name type="scientific">Hyphomonas jannaschiana VP2</name>
    <dbReference type="NCBI Taxonomy" id="1280952"/>
    <lineage>
        <taxon>Bacteria</taxon>
        <taxon>Pseudomonadati</taxon>
        <taxon>Pseudomonadota</taxon>
        <taxon>Alphaproteobacteria</taxon>
        <taxon>Hyphomonadales</taxon>
        <taxon>Hyphomonadaceae</taxon>
        <taxon>Hyphomonas</taxon>
    </lineage>
</organism>
<dbReference type="InterPro" id="IPR003837">
    <property type="entry name" value="GatC"/>
</dbReference>
<comment type="similarity">
    <text evidence="1">Belongs to the GatC family.</text>
</comment>
<keyword evidence="1" id="KW-0547">Nucleotide-binding</keyword>
<dbReference type="EMBL" id="ARYJ01000007">
    <property type="protein sequence ID" value="KCZ87672.1"/>
    <property type="molecule type" value="Genomic_DNA"/>
</dbReference>
<keyword evidence="2" id="KW-0808">Transferase</keyword>
<gene>
    <name evidence="1 2" type="primary">gatC</name>
    <name evidence="2" type="ORF">HJA_11749</name>
</gene>
<dbReference type="SUPFAM" id="SSF141000">
    <property type="entry name" value="Glu-tRNAGln amidotransferase C subunit"/>
    <property type="match status" value="1"/>
</dbReference>
<dbReference type="GO" id="GO:0050567">
    <property type="term" value="F:glutaminyl-tRNA synthase (glutamine-hydrolyzing) activity"/>
    <property type="evidence" value="ECO:0007669"/>
    <property type="project" value="UniProtKB-UniRule"/>
</dbReference>
<dbReference type="AlphaFoldDB" id="A0A059FAP2"/>
<protein>
    <recommendedName>
        <fullName evidence="1">Aspartyl/glutamyl-tRNA(Asn/Gln) amidotransferase subunit C</fullName>
        <shortName evidence="1">Asp/Glu-ADT subunit C</shortName>
        <ecNumber evidence="1">6.3.5.-</ecNumber>
    </recommendedName>
</protein>
<dbReference type="InterPro" id="IPR036113">
    <property type="entry name" value="Asp/Glu-ADT_sf_sub_c"/>
</dbReference>
<dbReference type="RefSeq" id="WP_035582486.1">
    <property type="nucleotide sequence ID" value="NZ_ARYJ01000007.1"/>
</dbReference>
<keyword evidence="1" id="KW-0648">Protein biosynthesis</keyword>
<reference evidence="2 3" key="1">
    <citation type="journal article" date="2014" name="Antonie Van Leeuwenhoek">
        <title>Hyphomonas beringensis sp. nov. and Hyphomonas chukchiensis sp. nov., isolated from surface seawater of the Bering Sea and Chukchi Sea.</title>
        <authorList>
            <person name="Li C."/>
            <person name="Lai Q."/>
            <person name="Li G."/>
            <person name="Dong C."/>
            <person name="Wang J."/>
            <person name="Liao Y."/>
            <person name="Shao Z."/>
        </authorList>
    </citation>
    <scope>NUCLEOTIDE SEQUENCE [LARGE SCALE GENOMIC DNA]</scope>
    <source>
        <strain evidence="2 3">VP2</strain>
    </source>
</reference>
<dbReference type="eggNOG" id="COG0721">
    <property type="taxonomic scope" value="Bacteria"/>
</dbReference>
<keyword evidence="3" id="KW-1185">Reference proteome</keyword>
<comment type="subunit">
    <text evidence="1">Heterotrimer of A, B and C subunits.</text>
</comment>
<dbReference type="HAMAP" id="MF_00122">
    <property type="entry name" value="GatC"/>
    <property type="match status" value="1"/>
</dbReference>
<dbReference type="GO" id="GO:0016740">
    <property type="term" value="F:transferase activity"/>
    <property type="evidence" value="ECO:0007669"/>
    <property type="project" value="UniProtKB-KW"/>
</dbReference>
<comment type="function">
    <text evidence="1">Allows the formation of correctly charged Asn-tRNA(Asn) or Gln-tRNA(Gln) through the transamidation of misacylated Asp-tRNA(Asn) or Glu-tRNA(Gln) in organisms which lack either or both of asparaginyl-tRNA or glutaminyl-tRNA synthetases. The reaction takes place in the presence of glutamine and ATP through an activated phospho-Asp-tRNA(Asn) or phospho-Glu-tRNA(Gln).</text>
</comment>
<keyword evidence="1 2" id="KW-0436">Ligase</keyword>
<dbReference type="GO" id="GO:0006450">
    <property type="term" value="P:regulation of translational fidelity"/>
    <property type="evidence" value="ECO:0007669"/>
    <property type="project" value="InterPro"/>
</dbReference>
<evidence type="ECO:0000256" key="1">
    <source>
        <dbReference type="HAMAP-Rule" id="MF_00122"/>
    </source>
</evidence>
<dbReference type="Pfam" id="PF02686">
    <property type="entry name" value="GatC"/>
    <property type="match status" value="1"/>
</dbReference>
<sequence length="95" mass="10445">MSVTKDDVRKVARLSRIAVDEAHLEELAGELNGILGWIDQLNEVDIDGVEPMTSVVETKLPMREDVVTDGNIPDQVLANAPRTEDGFFVVPKSVE</sequence>
<dbReference type="EC" id="6.3.5.-" evidence="1"/>
<dbReference type="GO" id="GO:0005524">
    <property type="term" value="F:ATP binding"/>
    <property type="evidence" value="ECO:0007669"/>
    <property type="project" value="UniProtKB-KW"/>
</dbReference>
<accession>A0A059FAP2</accession>
<dbReference type="OrthoDB" id="9794326at2"/>
<name>A0A059FAP2_9PROT</name>
<dbReference type="GO" id="GO:0006412">
    <property type="term" value="P:translation"/>
    <property type="evidence" value="ECO:0007669"/>
    <property type="project" value="UniProtKB-UniRule"/>
</dbReference>
<dbReference type="Gene3D" id="1.10.20.60">
    <property type="entry name" value="Glu-tRNAGln amidotransferase C subunit, N-terminal domain"/>
    <property type="match status" value="1"/>
</dbReference>
<comment type="catalytic activity">
    <reaction evidence="1">
        <text>L-glutamyl-tRNA(Gln) + L-glutamine + ATP + H2O = L-glutaminyl-tRNA(Gln) + L-glutamate + ADP + phosphate + H(+)</text>
        <dbReference type="Rhea" id="RHEA:17521"/>
        <dbReference type="Rhea" id="RHEA-COMP:9681"/>
        <dbReference type="Rhea" id="RHEA-COMP:9684"/>
        <dbReference type="ChEBI" id="CHEBI:15377"/>
        <dbReference type="ChEBI" id="CHEBI:15378"/>
        <dbReference type="ChEBI" id="CHEBI:29985"/>
        <dbReference type="ChEBI" id="CHEBI:30616"/>
        <dbReference type="ChEBI" id="CHEBI:43474"/>
        <dbReference type="ChEBI" id="CHEBI:58359"/>
        <dbReference type="ChEBI" id="CHEBI:78520"/>
        <dbReference type="ChEBI" id="CHEBI:78521"/>
        <dbReference type="ChEBI" id="CHEBI:456216"/>
    </reaction>
</comment>
<dbReference type="GO" id="GO:0050566">
    <property type="term" value="F:asparaginyl-tRNA synthase (glutamine-hydrolyzing) activity"/>
    <property type="evidence" value="ECO:0007669"/>
    <property type="project" value="RHEA"/>
</dbReference>
<evidence type="ECO:0000313" key="2">
    <source>
        <dbReference type="EMBL" id="KCZ87672.1"/>
    </source>
</evidence>
<keyword evidence="1" id="KW-0067">ATP-binding</keyword>
<dbReference type="STRING" id="1280952.HJA_11749"/>
<dbReference type="GO" id="GO:0070681">
    <property type="term" value="P:glutaminyl-tRNAGln biosynthesis via transamidation"/>
    <property type="evidence" value="ECO:0007669"/>
    <property type="project" value="TreeGrafter"/>
</dbReference>
<dbReference type="PANTHER" id="PTHR15004">
    <property type="entry name" value="GLUTAMYL-TRNA(GLN) AMIDOTRANSFERASE SUBUNIT C, MITOCHONDRIAL"/>
    <property type="match status" value="1"/>
</dbReference>
<dbReference type="NCBIfam" id="TIGR00135">
    <property type="entry name" value="gatC"/>
    <property type="match status" value="1"/>
</dbReference>
<evidence type="ECO:0000313" key="3">
    <source>
        <dbReference type="Proteomes" id="UP000024816"/>
    </source>
</evidence>
<proteinExistence type="inferred from homology"/>
<dbReference type="PANTHER" id="PTHR15004:SF0">
    <property type="entry name" value="GLUTAMYL-TRNA(GLN) AMIDOTRANSFERASE SUBUNIT C, MITOCHONDRIAL"/>
    <property type="match status" value="1"/>
</dbReference>
<comment type="caution">
    <text evidence="2">The sequence shown here is derived from an EMBL/GenBank/DDBJ whole genome shotgun (WGS) entry which is preliminary data.</text>
</comment>